<protein>
    <submittedName>
        <fullName evidence="1">Uncharacterized protein</fullName>
    </submittedName>
</protein>
<sequence>MMMVTLTTTSCTGRRCQRR</sequence>
<name>A0A5B7ICN7_PORTR</name>
<gene>
    <name evidence="1" type="ORF">E2C01_073815</name>
</gene>
<evidence type="ECO:0000313" key="2">
    <source>
        <dbReference type="Proteomes" id="UP000324222"/>
    </source>
</evidence>
<comment type="caution">
    <text evidence="1">The sequence shown here is derived from an EMBL/GenBank/DDBJ whole genome shotgun (WGS) entry which is preliminary data.</text>
</comment>
<evidence type="ECO:0000313" key="1">
    <source>
        <dbReference type="EMBL" id="MPC79297.1"/>
    </source>
</evidence>
<dbReference type="EMBL" id="VSRR010050757">
    <property type="protein sequence ID" value="MPC79297.1"/>
    <property type="molecule type" value="Genomic_DNA"/>
</dbReference>
<proteinExistence type="predicted"/>
<reference evidence="1 2" key="1">
    <citation type="submission" date="2019-05" db="EMBL/GenBank/DDBJ databases">
        <title>Another draft genome of Portunus trituberculatus and its Hox gene families provides insights of decapod evolution.</title>
        <authorList>
            <person name="Jeong J.-H."/>
            <person name="Song I."/>
            <person name="Kim S."/>
            <person name="Choi T."/>
            <person name="Kim D."/>
            <person name="Ryu S."/>
            <person name="Kim W."/>
        </authorList>
    </citation>
    <scope>NUCLEOTIDE SEQUENCE [LARGE SCALE GENOMIC DNA]</scope>
    <source>
        <tissue evidence="1">Muscle</tissue>
    </source>
</reference>
<dbReference type="Proteomes" id="UP000324222">
    <property type="component" value="Unassembled WGS sequence"/>
</dbReference>
<dbReference type="AlphaFoldDB" id="A0A5B7ICN7"/>
<accession>A0A5B7ICN7</accession>
<keyword evidence="2" id="KW-1185">Reference proteome</keyword>
<organism evidence="1 2">
    <name type="scientific">Portunus trituberculatus</name>
    <name type="common">Swimming crab</name>
    <name type="synonym">Neptunus trituberculatus</name>
    <dbReference type="NCBI Taxonomy" id="210409"/>
    <lineage>
        <taxon>Eukaryota</taxon>
        <taxon>Metazoa</taxon>
        <taxon>Ecdysozoa</taxon>
        <taxon>Arthropoda</taxon>
        <taxon>Crustacea</taxon>
        <taxon>Multicrustacea</taxon>
        <taxon>Malacostraca</taxon>
        <taxon>Eumalacostraca</taxon>
        <taxon>Eucarida</taxon>
        <taxon>Decapoda</taxon>
        <taxon>Pleocyemata</taxon>
        <taxon>Brachyura</taxon>
        <taxon>Eubrachyura</taxon>
        <taxon>Portunoidea</taxon>
        <taxon>Portunidae</taxon>
        <taxon>Portuninae</taxon>
        <taxon>Portunus</taxon>
    </lineage>
</organism>